<dbReference type="GeneID" id="113502099"/>
<evidence type="ECO:0000256" key="2">
    <source>
        <dbReference type="SAM" id="SignalP"/>
    </source>
</evidence>
<feature type="signal peptide" evidence="2">
    <location>
        <begin position="1"/>
        <end position="17"/>
    </location>
</feature>
<keyword evidence="1" id="KW-0812">Transmembrane</keyword>
<feature type="chain" id="PRO_5028870947" evidence="2">
    <location>
        <begin position="18"/>
        <end position="476"/>
    </location>
</feature>
<proteinExistence type="predicted"/>
<evidence type="ECO:0000256" key="1">
    <source>
        <dbReference type="SAM" id="Phobius"/>
    </source>
</evidence>
<organism evidence="3 4">
    <name type="scientific">Trichoplusia ni</name>
    <name type="common">Cabbage looper</name>
    <dbReference type="NCBI Taxonomy" id="7111"/>
    <lineage>
        <taxon>Eukaryota</taxon>
        <taxon>Metazoa</taxon>
        <taxon>Ecdysozoa</taxon>
        <taxon>Arthropoda</taxon>
        <taxon>Hexapoda</taxon>
        <taxon>Insecta</taxon>
        <taxon>Pterygota</taxon>
        <taxon>Neoptera</taxon>
        <taxon>Endopterygota</taxon>
        <taxon>Lepidoptera</taxon>
        <taxon>Glossata</taxon>
        <taxon>Ditrysia</taxon>
        <taxon>Noctuoidea</taxon>
        <taxon>Noctuidae</taxon>
        <taxon>Plusiinae</taxon>
        <taxon>Trichoplusia</taxon>
    </lineage>
</organism>
<keyword evidence="2" id="KW-0732">Signal</keyword>
<feature type="transmembrane region" description="Helical" evidence="1">
    <location>
        <begin position="381"/>
        <end position="401"/>
    </location>
</feature>
<evidence type="ECO:0000313" key="3">
    <source>
        <dbReference type="Proteomes" id="UP000322000"/>
    </source>
</evidence>
<feature type="transmembrane region" description="Helical" evidence="1">
    <location>
        <begin position="327"/>
        <end position="350"/>
    </location>
</feature>
<name>A0A7E5WF09_TRINI</name>
<dbReference type="RefSeq" id="XP_026739280.1">
    <property type="nucleotide sequence ID" value="XM_026883479.1"/>
</dbReference>
<keyword evidence="1" id="KW-0472">Membrane</keyword>
<dbReference type="KEGG" id="tnl:113502099"/>
<dbReference type="AlphaFoldDB" id="A0A7E5WF09"/>
<dbReference type="Proteomes" id="UP000322000">
    <property type="component" value="Chromosome 16"/>
</dbReference>
<gene>
    <name evidence="4" type="primary">LOC113502099</name>
</gene>
<sequence length="476" mass="54742">MWKILVLILMTVNLSIAAGSTLIEINEGYDIDQLTSCVMRLVNDGIDFRNMSKHRDATVVNDVGYLKVSAFHNEENIRFLSRKFAWEPENINYNVLYIISCKNYQELDCGINNMTTDPMWNPTADFIIVMQHLEMENLEKITFILRKYNVVYNVTILTQEDDDYAIYMYNLTSSNHCAQDYYLTLASRCSVYRDMSSLPFLKKSVVRNCNYKLITYNTWPYVNFDSKTKGMEQYIMHLFQRRTGVNLEVERASTTNRFGEIEEGLTIKLVQDIVRNEAEGVFGGLTVRPFYTGNFSYTYPWRIDHVSFILRHAAMIRQWVGVSNDSLITFVFLALLFVSFCVGASTLTLFPRKEKDTIRDILMVFGYFLNKSMTRKTCPGWSRSVLAGSLLYASFIIPFALQTNMCSVTTQPLRSYEPQTEGGKVEGEMDENGNLRPIIGIIISPSQSIAGQRPLPFITILYLQHSLFSPCPMLYS</sequence>
<keyword evidence="1" id="KW-1133">Transmembrane helix</keyword>
<evidence type="ECO:0000313" key="4">
    <source>
        <dbReference type="RefSeq" id="XP_026739280.1"/>
    </source>
</evidence>
<protein>
    <submittedName>
        <fullName evidence="4">Uncharacterized protein LOC113502099</fullName>
    </submittedName>
</protein>
<reference evidence="4" key="1">
    <citation type="submission" date="2025-08" db="UniProtKB">
        <authorList>
            <consortium name="RefSeq"/>
        </authorList>
    </citation>
    <scope>IDENTIFICATION</scope>
</reference>
<keyword evidence="3" id="KW-1185">Reference proteome</keyword>
<dbReference type="InParanoid" id="A0A7E5WF09"/>
<accession>A0A7E5WF09</accession>